<protein>
    <submittedName>
        <fullName evidence="2">Uncharacterized protein</fullName>
    </submittedName>
</protein>
<evidence type="ECO:0000313" key="2">
    <source>
        <dbReference type="EMBL" id="KIK98627.1"/>
    </source>
</evidence>
<keyword evidence="3" id="KW-1185">Reference proteome</keyword>
<feature type="non-terminal residue" evidence="2">
    <location>
        <position position="1"/>
    </location>
</feature>
<dbReference type="Proteomes" id="UP000054538">
    <property type="component" value="Unassembled WGS sequence"/>
</dbReference>
<feature type="compositionally biased region" description="Basic and acidic residues" evidence="1">
    <location>
        <begin position="252"/>
        <end position="265"/>
    </location>
</feature>
<feature type="compositionally biased region" description="Polar residues" evidence="1">
    <location>
        <begin position="295"/>
        <end position="307"/>
    </location>
</feature>
<proteinExistence type="predicted"/>
<dbReference type="OrthoDB" id="2693389at2759"/>
<organism evidence="2 3">
    <name type="scientific">Paxillus rubicundulus Ve08.2h10</name>
    <dbReference type="NCBI Taxonomy" id="930991"/>
    <lineage>
        <taxon>Eukaryota</taxon>
        <taxon>Fungi</taxon>
        <taxon>Dikarya</taxon>
        <taxon>Basidiomycota</taxon>
        <taxon>Agaricomycotina</taxon>
        <taxon>Agaricomycetes</taxon>
        <taxon>Agaricomycetidae</taxon>
        <taxon>Boletales</taxon>
        <taxon>Paxilineae</taxon>
        <taxon>Paxillaceae</taxon>
        <taxon>Paxillus</taxon>
    </lineage>
</organism>
<name>A0A0D0DJL5_9AGAM</name>
<reference evidence="3" key="2">
    <citation type="submission" date="2015-01" db="EMBL/GenBank/DDBJ databases">
        <title>Evolutionary Origins and Diversification of the Mycorrhizal Mutualists.</title>
        <authorList>
            <consortium name="DOE Joint Genome Institute"/>
            <consortium name="Mycorrhizal Genomics Consortium"/>
            <person name="Kohler A."/>
            <person name="Kuo A."/>
            <person name="Nagy L.G."/>
            <person name="Floudas D."/>
            <person name="Copeland A."/>
            <person name="Barry K.W."/>
            <person name="Cichocki N."/>
            <person name="Veneault-Fourrey C."/>
            <person name="LaButti K."/>
            <person name="Lindquist E.A."/>
            <person name="Lipzen A."/>
            <person name="Lundell T."/>
            <person name="Morin E."/>
            <person name="Murat C."/>
            <person name="Riley R."/>
            <person name="Ohm R."/>
            <person name="Sun H."/>
            <person name="Tunlid A."/>
            <person name="Henrissat B."/>
            <person name="Grigoriev I.V."/>
            <person name="Hibbett D.S."/>
            <person name="Martin F."/>
        </authorList>
    </citation>
    <scope>NUCLEOTIDE SEQUENCE [LARGE SCALE GENOMIC DNA]</scope>
    <source>
        <strain evidence="3">Ve08.2h10</strain>
    </source>
</reference>
<dbReference type="AlphaFoldDB" id="A0A0D0DJL5"/>
<feature type="compositionally biased region" description="Polar residues" evidence="1">
    <location>
        <begin position="221"/>
        <end position="251"/>
    </location>
</feature>
<feature type="region of interest" description="Disordered" evidence="1">
    <location>
        <begin position="39"/>
        <end position="68"/>
    </location>
</feature>
<evidence type="ECO:0000256" key="1">
    <source>
        <dbReference type="SAM" id="MobiDB-lite"/>
    </source>
</evidence>
<sequence length="337" mass="37146">LSKVENPKSKVLDDDFDFHLSPLGEVAAPLASTVPSLLALHDDSDEEASTKPKRKGAPIREELEPEPELEELISVMPIAYPFPAPRPDKAGPIAIPSRTSLSRQASSMAMSVGTDYLSSAISSSKPRDDVTMSSQPASPARRYSADRSILPYGPRPKDSYPREMAELKRRDSNEMASKDQMATWQILSTGISKLHDLLDSPRPPSALQGPVLHRSEFPEPSLTQPTSRLTTPSWPSSTAQFPGASSTSLVQRTDDPHSTPTERKPLVRASDVAMQLEKERLEKLEKERRRLRETSALSSSLKDTTNAPADSFYLHRHKSHGIGKMREVYPAPAETYA</sequence>
<reference evidence="2 3" key="1">
    <citation type="submission" date="2014-04" db="EMBL/GenBank/DDBJ databases">
        <authorList>
            <consortium name="DOE Joint Genome Institute"/>
            <person name="Kuo A."/>
            <person name="Kohler A."/>
            <person name="Jargeat P."/>
            <person name="Nagy L.G."/>
            <person name="Floudas D."/>
            <person name="Copeland A."/>
            <person name="Barry K.W."/>
            <person name="Cichocki N."/>
            <person name="Veneault-Fourrey C."/>
            <person name="LaButti K."/>
            <person name="Lindquist E.A."/>
            <person name="Lipzen A."/>
            <person name="Lundell T."/>
            <person name="Morin E."/>
            <person name="Murat C."/>
            <person name="Sun H."/>
            <person name="Tunlid A."/>
            <person name="Henrissat B."/>
            <person name="Grigoriev I.V."/>
            <person name="Hibbett D.S."/>
            <person name="Martin F."/>
            <person name="Nordberg H.P."/>
            <person name="Cantor M.N."/>
            <person name="Hua S.X."/>
        </authorList>
    </citation>
    <scope>NUCLEOTIDE SEQUENCE [LARGE SCALE GENOMIC DNA]</scope>
    <source>
        <strain evidence="2 3">Ve08.2h10</strain>
    </source>
</reference>
<evidence type="ECO:0000313" key="3">
    <source>
        <dbReference type="Proteomes" id="UP000054538"/>
    </source>
</evidence>
<feature type="region of interest" description="Disordered" evidence="1">
    <location>
        <begin position="89"/>
        <end position="181"/>
    </location>
</feature>
<dbReference type="HOGENOM" id="CLU_824136_0_0_1"/>
<feature type="compositionally biased region" description="Polar residues" evidence="1">
    <location>
        <begin position="97"/>
        <end position="109"/>
    </location>
</feature>
<dbReference type="EMBL" id="KN824886">
    <property type="protein sequence ID" value="KIK98627.1"/>
    <property type="molecule type" value="Genomic_DNA"/>
</dbReference>
<feature type="region of interest" description="Disordered" evidence="1">
    <location>
        <begin position="195"/>
        <end position="307"/>
    </location>
</feature>
<dbReference type="InParanoid" id="A0A0D0DJL5"/>
<feature type="compositionally biased region" description="Basic and acidic residues" evidence="1">
    <location>
        <begin position="276"/>
        <end position="293"/>
    </location>
</feature>
<gene>
    <name evidence="2" type="ORF">PAXRUDRAFT_133820</name>
</gene>
<feature type="compositionally biased region" description="Basic and acidic residues" evidence="1">
    <location>
        <begin position="155"/>
        <end position="177"/>
    </location>
</feature>
<accession>A0A0D0DJL5</accession>